<feature type="region of interest" description="Disordered" evidence="1">
    <location>
        <begin position="1"/>
        <end position="23"/>
    </location>
</feature>
<organism evidence="2 3">
    <name type="scientific">Ditylenchus dipsaci</name>
    <dbReference type="NCBI Taxonomy" id="166011"/>
    <lineage>
        <taxon>Eukaryota</taxon>
        <taxon>Metazoa</taxon>
        <taxon>Ecdysozoa</taxon>
        <taxon>Nematoda</taxon>
        <taxon>Chromadorea</taxon>
        <taxon>Rhabditida</taxon>
        <taxon>Tylenchina</taxon>
        <taxon>Tylenchomorpha</taxon>
        <taxon>Sphaerularioidea</taxon>
        <taxon>Anguinidae</taxon>
        <taxon>Anguininae</taxon>
        <taxon>Ditylenchus</taxon>
    </lineage>
</organism>
<dbReference type="AlphaFoldDB" id="A0A915DMF2"/>
<dbReference type="Proteomes" id="UP000887574">
    <property type="component" value="Unplaced"/>
</dbReference>
<evidence type="ECO:0000313" key="2">
    <source>
        <dbReference type="Proteomes" id="UP000887574"/>
    </source>
</evidence>
<sequence length="96" mass="10818">MIENVETVCRSTSDSDDDGMSTRLLWKQDPRPESIVMLQAVANIDSYFQAIYNREFLSVYLNQGGILDDYLMSWGLCVSPMVLPHQHPNPASPNSP</sequence>
<proteinExistence type="predicted"/>
<evidence type="ECO:0000313" key="3">
    <source>
        <dbReference type="WBParaSite" id="jg20912"/>
    </source>
</evidence>
<dbReference type="WBParaSite" id="jg20912">
    <property type="protein sequence ID" value="jg20912"/>
    <property type="gene ID" value="jg20912"/>
</dbReference>
<reference evidence="3" key="1">
    <citation type="submission" date="2022-11" db="UniProtKB">
        <authorList>
            <consortium name="WormBaseParasite"/>
        </authorList>
    </citation>
    <scope>IDENTIFICATION</scope>
</reference>
<protein>
    <submittedName>
        <fullName evidence="3">Uncharacterized protein</fullName>
    </submittedName>
</protein>
<keyword evidence="2" id="KW-1185">Reference proteome</keyword>
<name>A0A915DMF2_9BILA</name>
<evidence type="ECO:0000256" key="1">
    <source>
        <dbReference type="SAM" id="MobiDB-lite"/>
    </source>
</evidence>
<accession>A0A915DMF2</accession>